<comment type="caution">
    <text evidence="2">The sequence shown here is derived from an EMBL/GenBank/DDBJ whole genome shotgun (WGS) entry which is preliminary data.</text>
</comment>
<dbReference type="InterPro" id="IPR000868">
    <property type="entry name" value="Isochorismatase-like_dom"/>
</dbReference>
<dbReference type="RefSeq" id="WP_407593690.1">
    <property type="nucleotide sequence ID" value="NZ_JBHDIY010000002.1"/>
</dbReference>
<dbReference type="PANTHER" id="PTHR43559:SF3">
    <property type="entry name" value="HYDROLASE YCAC-RELATED"/>
    <property type="match status" value="1"/>
</dbReference>
<sequence length="139" mass="15057">MIKAEFDEADNIARHIPSAKRSGDFANWATARRDEGRSKIVLGGISLDNCTMQTTLDLLAEEFEVYVVVDVYGAESSLVEHSALLRLVQAGATPINWTQFACEVMDDWETEEGPAIGGLLSEHSRYGALGVPGGQPSDT</sequence>
<dbReference type="Pfam" id="PF00857">
    <property type="entry name" value="Isochorismatase"/>
    <property type="match status" value="1"/>
</dbReference>
<dbReference type="SUPFAM" id="SSF52499">
    <property type="entry name" value="Isochorismatase-like hydrolases"/>
    <property type="match status" value="1"/>
</dbReference>
<organism evidence="2 3">
    <name type="scientific">Tateyamaria armeniaca</name>
    <dbReference type="NCBI Taxonomy" id="2518930"/>
    <lineage>
        <taxon>Bacteria</taxon>
        <taxon>Pseudomonadati</taxon>
        <taxon>Pseudomonadota</taxon>
        <taxon>Alphaproteobacteria</taxon>
        <taxon>Rhodobacterales</taxon>
        <taxon>Roseobacteraceae</taxon>
        <taxon>Tateyamaria</taxon>
    </lineage>
</organism>
<evidence type="ECO:0000313" key="2">
    <source>
        <dbReference type="EMBL" id="MFL4471824.1"/>
    </source>
</evidence>
<name>A0ABW8UYH1_9RHOB</name>
<dbReference type="Proteomes" id="UP001627408">
    <property type="component" value="Unassembled WGS sequence"/>
</dbReference>
<protein>
    <submittedName>
        <fullName evidence="2">Isochorismatase family protein</fullName>
    </submittedName>
</protein>
<dbReference type="InterPro" id="IPR053152">
    <property type="entry name" value="Hydrolase_YcaC-like"/>
</dbReference>
<dbReference type="PANTHER" id="PTHR43559">
    <property type="entry name" value="HYDROLASE YCAC-RELATED"/>
    <property type="match status" value="1"/>
</dbReference>
<evidence type="ECO:0000259" key="1">
    <source>
        <dbReference type="Pfam" id="PF00857"/>
    </source>
</evidence>
<dbReference type="EMBL" id="JBHDIY010000002">
    <property type="protein sequence ID" value="MFL4471824.1"/>
    <property type="molecule type" value="Genomic_DNA"/>
</dbReference>
<reference evidence="2 3" key="1">
    <citation type="submission" date="2024-08" db="EMBL/GenBank/DDBJ databases">
        <title>Tateyamaria sp. nov., isolated from marine algae.</title>
        <authorList>
            <person name="Choi B.J."/>
            <person name="Kim J.M."/>
            <person name="Lee J.K."/>
            <person name="Choi D.G."/>
            <person name="Bayburt H."/>
            <person name="Baek J.H."/>
            <person name="Han D.M."/>
            <person name="Jeon C.O."/>
        </authorList>
    </citation>
    <scope>NUCLEOTIDE SEQUENCE [LARGE SCALE GENOMIC DNA]</scope>
    <source>
        <strain evidence="2 3">KMU-156</strain>
    </source>
</reference>
<accession>A0ABW8UYH1</accession>
<evidence type="ECO:0000313" key="3">
    <source>
        <dbReference type="Proteomes" id="UP001627408"/>
    </source>
</evidence>
<dbReference type="Gene3D" id="3.40.50.850">
    <property type="entry name" value="Isochorismatase-like"/>
    <property type="match status" value="1"/>
</dbReference>
<keyword evidence="3" id="KW-1185">Reference proteome</keyword>
<gene>
    <name evidence="2" type="ORF">ACERZ8_18785</name>
</gene>
<proteinExistence type="predicted"/>
<dbReference type="InterPro" id="IPR036380">
    <property type="entry name" value="Isochorismatase-like_sf"/>
</dbReference>
<feature type="domain" description="Isochorismatase-like" evidence="1">
    <location>
        <begin position="33"/>
        <end position="99"/>
    </location>
</feature>